<dbReference type="GO" id="GO:0016747">
    <property type="term" value="F:acyltransferase activity, transferring groups other than amino-acyl groups"/>
    <property type="evidence" value="ECO:0007669"/>
    <property type="project" value="InterPro"/>
</dbReference>
<dbReference type="PANTHER" id="PTHR43792:SF8">
    <property type="entry name" value="[RIBOSOMAL PROTEIN US5]-ALANINE N-ACETYLTRANSFERASE"/>
    <property type="match status" value="1"/>
</dbReference>
<evidence type="ECO:0000256" key="3">
    <source>
        <dbReference type="ARBA" id="ARBA00038502"/>
    </source>
</evidence>
<accession>A0A9P5L719</accession>
<dbReference type="AlphaFoldDB" id="A0A9P5L719"/>
<dbReference type="Gene3D" id="3.40.630.30">
    <property type="match status" value="1"/>
</dbReference>
<keyword evidence="6" id="KW-1185">Reference proteome</keyword>
<comment type="similarity">
    <text evidence="3">Belongs to the acetyltransferase family. RimJ subfamily.</text>
</comment>
<dbReference type="InterPro" id="IPR016181">
    <property type="entry name" value="Acyl_CoA_acyltransferase"/>
</dbReference>
<name>A0A9P5L719_9HYPO</name>
<evidence type="ECO:0000313" key="5">
    <source>
        <dbReference type="EMBL" id="KAF7543485.1"/>
    </source>
</evidence>
<organism evidence="5 6">
    <name type="scientific">Cylindrodendrum hubeiense</name>
    <dbReference type="NCBI Taxonomy" id="595255"/>
    <lineage>
        <taxon>Eukaryota</taxon>
        <taxon>Fungi</taxon>
        <taxon>Dikarya</taxon>
        <taxon>Ascomycota</taxon>
        <taxon>Pezizomycotina</taxon>
        <taxon>Sordariomycetes</taxon>
        <taxon>Hypocreomycetidae</taxon>
        <taxon>Hypocreales</taxon>
        <taxon>Nectriaceae</taxon>
        <taxon>Cylindrodendrum</taxon>
    </lineage>
</organism>
<gene>
    <name evidence="5" type="ORF">G7Z17_g10703</name>
</gene>
<dbReference type="OrthoDB" id="630895at2759"/>
<evidence type="ECO:0000259" key="4">
    <source>
        <dbReference type="PROSITE" id="PS51186"/>
    </source>
</evidence>
<dbReference type="PROSITE" id="PS51186">
    <property type="entry name" value="GNAT"/>
    <property type="match status" value="1"/>
</dbReference>
<keyword evidence="2" id="KW-0012">Acyltransferase</keyword>
<dbReference type="Proteomes" id="UP000722485">
    <property type="component" value="Unassembled WGS sequence"/>
</dbReference>
<dbReference type="EMBL" id="JAANBB010000363">
    <property type="protein sequence ID" value="KAF7543485.1"/>
    <property type="molecule type" value="Genomic_DNA"/>
</dbReference>
<dbReference type="PANTHER" id="PTHR43792">
    <property type="entry name" value="GNAT FAMILY, PUTATIVE (AFU_ORTHOLOGUE AFUA_3G00765)-RELATED-RELATED"/>
    <property type="match status" value="1"/>
</dbReference>
<keyword evidence="1" id="KW-0808">Transferase</keyword>
<reference evidence="5" key="1">
    <citation type="submission" date="2020-03" db="EMBL/GenBank/DDBJ databases">
        <title>Draft Genome Sequence of Cylindrodendrum hubeiense.</title>
        <authorList>
            <person name="Buettner E."/>
            <person name="Kellner H."/>
        </authorList>
    </citation>
    <scope>NUCLEOTIDE SEQUENCE</scope>
    <source>
        <strain evidence="5">IHI 201604</strain>
    </source>
</reference>
<evidence type="ECO:0000256" key="1">
    <source>
        <dbReference type="ARBA" id="ARBA00022679"/>
    </source>
</evidence>
<sequence>MSAAKILTSPSPPSEEPGTVLFETERLIIRRYLLSDAPNTSALANDLSVAYNLRDRFPSPYTLADAEEFLGMACKPNGTAYPADSGIFIKPNTPGNPSPTELFIGGIGILALKDVYYRTWELGYWIGTSASGKGYATEATRAFVRWVFATWPTLNRLEASAYARNTASQNVLRKAGFVEEGVRRGSVEKKGEVLDEVMFGLLRTDLETMS</sequence>
<proteinExistence type="inferred from homology"/>
<dbReference type="Pfam" id="PF13302">
    <property type="entry name" value="Acetyltransf_3"/>
    <property type="match status" value="1"/>
</dbReference>
<dbReference type="InterPro" id="IPR051531">
    <property type="entry name" value="N-acetyltransferase"/>
</dbReference>
<comment type="caution">
    <text evidence="5">The sequence shown here is derived from an EMBL/GenBank/DDBJ whole genome shotgun (WGS) entry which is preliminary data.</text>
</comment>
<dbReference type="SUPFAM" id="SSF55729">
    <property type="entry name" value="Acyl-CoA N-acyltransferases (Nat)"/>
    <property type="match status" value="1"/>
</dbReference>
<protein>
    <recommendedName>
        <fullName evidence="4">N-acetyltransferase domain-containing protein</fullName>
    </recommendedName>
</protein>
<feature type="domain" description="N-acetyltransferase" evidence="4">
    <location>
        <begin position="51"/>
        <end position="200"/>
    </location>
</feature>
<evidence type="ECO:0000256" key="2">
    <source>
        <dbReference type="ARBA" id="ARBA00023315"/>
    </source>
</evidence>
<dbReference type="InterPro" id="IPR000182">
    <property type="entry name" value="GNAT_dom"/>
</dbReference>
<evidence type="ECO:0000313" key="6">
    <source>
        <dbReference type="Proteomes" id="UP000722485"/>
    </source>
</evidence>